<evidence type="ECO:0000313" key="3">
    <source>
        <dbReference type="Proteomes" id="UP001500051"/>
    </source>
</evidence>
<dbReference type="PANTHER" id="PTHR42951">
    <property type="entry name" value="METALLO-BETA-LACTAMASE DOMAIN-CONTAINING"/>
    <property type="match status" value="1"/>
</dbReference>
<dbReference type="EMBL" id="BAAAYX010000002">
    <property type="protein sequence ID" value="GAA3694642.1"/>
    <property type="molecule type" value="Genomic_DNA"/>
</dbReference>
<dbReference type="SMART" id="SM00849">
    <property type="entry name" value="Lactamase_B"/>
    <property type="match status" value="1"/>
</dbReference>
<dbReference type="RefSeq" id="WP_344810985.1">
    <property type="nucleotide sequence ID" value="NZ_BAAAYX010000002.1"/>
</dbReference>
<organism evidence="2 3">
    <name type="scientific">Microlunatus aurantiacus</name>
    <dbReference type="NCBI Taxonomy" id="446786"/>
    <lineage>
        <taxon>Bacteria</taxon>
        <taxon>Bacillati</taxon>
        <taxon>Actinomycetota</taxon>
        <taxon>Actinomycetes</taxon>
        <taxon>Propionibacteriales</taxon>
        <taxon>Propionibacteriaceae</taxon>
        <taxon>Microlunatus</taxon>
    </lineage>
</organism>
<dbReference type="SUPFAM" id="SSF56281">
    <property type="entry name" value="Metallo-hydrolase/oxidoreductase"/>
    <property type="match status" value="1"/>
</dbReference>
<dbReference type="Pfam" id="PF00753">
    <property type="entry name" value="Lactamase_B"/>
    <property type="match status" value="1"/>
</dbReference>
<dbReference type="PANTHER" id="PTHR42951:SF4">
    <property type="entry name" value="ACYL-COENZYME A THIOESTERASE MBLAC2"/>
    <property type="match status" value="1"/>
</dbReference>
<gene>
    <name evidence="2" type="ORF">GCM10022204_08050</name>
</gene>
<dbReference type="InterPro" id="IPR050855">
    <property type="entry name" value="NDM-1-like"/>
</dbReference>
<evidence type="ECO:0000313" key="2">
    <source>
        <dbReference type="EMBL" id="GAA3694642.1"/>
    </source>
</evidence>
<reference evidence="3" key="1">
    <citation type="journal article" date="2019" name="Int. J. Syst. Evol. Microbiol.">
        <title>The Global Catalogue of Microorganisms (GCM) 10K type strain sequencing project: providing services to taxonomists for standard genome sequencing and annotation.</title>
        <authorList>
            <consortium name="The Broad Institute Genomics Platform"/>
            <consortium name="The Broad Institute Genome Sequencing Center for Infectious Disease"/>
            <person name="Wu L."/>
            <person name="Ma J."/>
        </authorList>
    </citation>
    <scope>NUCLEOTIDE SEQUENCE [LARGE SCALE GENOMIC DNA]</scope>
    <source>
        <strain evidence="3">JCM 16548</strain>
    </source>
</reference>
<sequence>MTQRPGPFTAVADHVYVSVVPFPDDQGSGAVNVGLVVGSEAALLVDAGATPEQGRQLREEVAAVTALPVTAVVLTHAHFDHAFGAGGIDAPAVIAHETVGPWLAGPEAAAEAERVGVDQLSLPRPRREVAVAAAVDLGGGVRVEAVHLGRGHTDGDLVVVVAGADVVFAGDLVESSGPPSYGPDSYAHEWPATLDGLIGLTTERTVILPGHGAPLDREAVFEQRGRVAAVSGEISRLAGLGVRPEDAEERGTWALPFSAVREGLAAGLTQARAADPQRRLPLA</sequence>
<feature type="domain" description="Metallo-beta-lactamase" evidence="1">
    <location>
        <begin position="30"/>
        <end position="211"/>
    </location>
</feature>
<name>A0ABP7CVR3_9ACTN</name>
<evidence type="ECO:0000259" key="1">
    <source>
        <dbReference type="SMART" id="SM00849"/>
    </source>
</evidence>
<accession>A0ABP7CVR3</accession>
<comment type="caution">
    <text evidence="2">The sequence shown here is derived from an EMBL/GenBank/DDBJ whole genome shotgun (WGS) entry which is preliminary data.</text>
</comment>
<dbReference type="InterPro" id="IPR036866">
    <property type="entry name" value="RibonucZ/Hydroxyglut_hydro"/>
</dbReference>
<dbReference type="Proteomes" id="UP001500051">
    <property type="component" value="Unassembled WGS sequence"/>
</dbReference>
<proteinExistence type="predicted"/>
<protein>
    <recommendedName>
        <fullName evidence="1">Metallo-beta-lactamase domain-containing protein</fullName>
    </recommendedName>
</protein>
<keyword evidence="3" id="KW-1185">Reference proteome</keyword>
<dbReference type="Gene3D" id="3.60.15.10">
    <property type="entry name" value="Ribonuclease Z/Hydroxyacylglutathione hydrolase-like"/>
    <property type="match status" value="1"/>
</dbReference>
<dbReference type="InterPro" id="IPR001279">
    <property type="entry name" value="Metallo-B-lactamas"/>
</dbReference>